<dbReference type="Gene3D" id="3.30.450.20">
    <property type="entry name" value="PAS domain"/>
    <property type="match status" value="3"/>
</dbReference>
<dbReference type="InterPro" id="IPR035965">
    <property type="entry name" value="PAS-like_dom_sf"/>
</dbReference>
<dbReference type="FunFam" id="1.10.287.130:FF:000070">
    <property type="entry name" value="Histidine kinase sensor protein"/>
    <property type="match status" value="1"/>
</dbReference>
<feature type="coiled-coil region" evidence="8">
    <location>
        <begin position="627"/>
        <end position="661"/>
    </location>
</feature>
<evidence type="ECO:0000256" key="10">
    <source>
        <dbReference type="SAM" id="Phobius"/>
    </source>
</evidence>
<comment type="subcellular location">
    <subcellularLocation>
        <location evidence="2">Membrane</location>
    </subcellularLocation>
</comment>
<comment type="caution">
    <text evidence="14">The sequence shown here is derived from an EMBL/GenBank/DDBJ whole genome shotgun (WGS) entry which is preliminary data.</text>
</comment>
<dbReference type="SUPFAM" id="SSF47384">
    <property type="entry name" value="Homodimeric domain of signal transducing histidine kinase"/>
    <property type="match status" value="1"/>
</dbReference>
<dbReference type="Proteomes" id="UP000247811">
    <property type="component" value="Unassembled WGS sequence"/>
</dbReference>
<feature type="domain" description="Histidine kinase" evidence="11">
    <location>
        <begin position="668"/>
        <end position="882"/>
    </location>
</feature>
<dbReference type="SUPFAM" id="SSF55785">
    <property type="entry name" value="PYP-like sensor domain (PAS domain)"/>
    <property type="match status" value="2"/>
</dbReference>
<dbReference type="InterPro" id="IPR050351">
    <property type="entry name" value="BphY/WalK/GraS-like"/>
</dbReference>
<evidence type="ECO:0000256" key="4">
    <source>
        <dbReference type="ARBA" id="ARBA00022553"/>
    </source>
</evidence>
<evidence type="ECO:0000259" key="12">
    <source>
        <dbReference type="PROSITE" id="PS50113"/>
    </source>
</evidence>
<dbReference type="SMART" id="SM00086">
    <property type="entry name" value="PAC"/>
    <property type="match status" value="2"/>
</dbReference>
<dbReference type="InterPro" id="IPR000700">
    <property type="entry name" value="PAS-assoc_C"/>
</dbReference>
<accession>A0A318H691</accession>
<dbReference type="EC" id="2.7.13.3" evidence="3"/>
<dbReference type="SMART" id="SM00304">
    <property type="entry name" value="HAMP"/>
    <property type="match status" value="1"/>
</dbReference>
<dbReference type="GO" id="GO:0007234">
    <property type="term" value="P:osmosensory signaling via phosphorelay pathway"/>
    <property type="evidence" value="ECO:0007669"/>
    <property type="project" value="TreeGrafter"/>
</dbReference>
<dbReference type="PANTHER" id="PTHR42878">
    <property type="entry name" value="TWO-COMPONENT HISTIDINE KINASE"/>
    <property type="match status" value="1"/>
</dbReference>
<dbReference type="Gene3D" id="3.30.565.10">
    <property type="entry name" value="Histidine kinase-like ATPase, C-terminal domain"/>
    <property type="match status" value="1"/>
</dbReference>
<keyword evidence="7 10" id="KW-0472">Membrane</keyword>
<dbReference type="AlphaFoldDB" id="A0A318H691"/>
<dbReference type="GO" id="GO:0016020">
    <property type="term" value="C:membrane"/>
    <property type="evidence" value="ECO:0007669"/>
    <property type="project" value="UniProtKB-SubCell"/>
</dbReference>
<dbReference type="InterPro" id="IPR036890">
    <property type="entry name" value="HATPase_C_sf"/>
</dbReference>
<dbReference type="SMART" id="SM00387">
    <property type="entry name" value="HATPase_c"/>
    <property type="match status" value="1"/>
</dbReference>
<dbReference type="EMBL" id="QJJS01000003">
    <property type="protein sequence ID" value="PXW97968.1"/>
    <property type="molecule type" value="Genomic_DNA"/>
</dbReference>
<organism evidence="14 15">
    <name type="scientific">Sphaerotilus hippei</name>
    <dbReference type="NCBI Taxonomy" id="744406"/>
    <lineage>
        <taxon>Bacteria</taxon>
        <taxon>Pseudomonadati</taxon>
        <taxon>Pseudomonadota</taxon>
        <taxon>Betaproteobacteria</taxon>
        <taxon>Burkholderiales</taxon>
        <taxon>Sphaerotilaceae</taxon>
        <taxon>Sphaerotilus</taxon>
    </lineage>
</organism>
<dbReference type="PROSITE" id="PS50885">
    <property type="entry name" value="HAMP"/>
    <property type="match status" value="1"/>
</dbReference>
<feature type="domain" description="PAC" evidence="12">
    <location>
        <begin position="588"/>
        <end position="639"/>
    </location>
</feature>
<dbReference type="Pfam" id="PF00512">
    <property type="entry name" value="HisKA"/>
    <property type="match status" value="1"/>
</dbReference>
<dbReference type="PANTHER" id="PTHR42878:SF15">
    <property type="entry name" value="BACTERIOPHYTOCHROME"/>
    <property type="match status" value="1"/>
</dbReference>
<evidence type="ECO:0000256" key="6">
    <source>
        <dbReference type="ARBA" id="ARBA00022777"/>
    </source>
</evidence>
<dbReference type="InterPro" id="IPR003661">
    <property type="entry name" value="HisK_dim/P_dom"/>
</dbReference>
<dbReference type="InterPro" id="IPR003660">
    <property type="entry name" value="HAMP_dom"/>
</dbReference>
<dbReference type="GO" id="GO:0030295">
    <property type="term" value="F:protein kinase activator activity"/>
    <property type="evidence" value="ECO:0007669"/>
    <property type="project" value="TreeGrafter"/>
</dbReference>
<proteinExistence type="predicted"/>
<feature type="domain" description="HAMP" evidence="13">
    <location>
        <begin position="333"/>
        <end position="388"/>
    </location>
</feature>
<dbReference type="Pfam" id="PF13426">
    <property type="entry name" value="PAS_9"/>
    <property type="match status" value="1"/>
</dbReference>
<evidence type="ECO:0000256" key="8">
    <source>
        <dbReference type="SAM" id="Coils"/>
    </source>
</evidence>
<dbReference type="RefSeq" id="WP_110399546.1">
    <property type="nucleotide sequence ID" value="NZ_QJJS01000003.1"/>
</dbReference>
<sequence length="897" mass="99379">MMESTLGKLLSLWDPRRNVRARFALVFGLTGVLLAVAAATAVFRFEMQQLEMRVGQIARLQLQQMQRSLALRLVGHLQEMERATSLPGWVDGTLSDLDIRVALEQLKLSQSGFVWLGLVDQDGQVRVSTGELQRLVDFSARPWFQLARRQPVIGNVYLSDSLRYQLPPHPEGGLPRLLDLAIPVYDSNGQPGAVLIAHLGWELIEADSKAMLGADTQTAAADLVVTDALGQVWIGPPPLNGQRLVMPELDEVIDRPASVTLAWPDGSEHVSVGLHLNRAGPVLERVDLPDWTLLLRQDARGVRLHATELQQRVLALGLGWALMFAVLSWWLAGRLSRPIVALARTARQLQNDTPGQRSADPGPQRPDELGQLTSALHQLHERTRDQMQQREEMAQRYLALFEESPDAVCVHQDGRVVLANRACAALFGAGEARALIGRPVHTLHPPEALDGSGDGPVTGTRVRPGLHTLRRLDGEAREVEVTVSAFFDRGQRAHHVVMRDVTVQRLIERDLLALHRLLERTSALAHVGGWACEREPRQVTWTEETARIHGQPGRSALPADEALLAYDPASRSALTAAIERGFGQQEAWDLILTLQRGDGTTRSVRMQGLPVQERGRVVRLEAALQDVTELREAEDAVRALNAALEERVQARTAELTAANAELDSFAYAVSHDLRAPLRAMSGFSRSLIEDQGPRLDDEGRDDLQQIILASQRMAELIDGLLALSRITRGDLRHDEVDVSQMATRLLEELQRTEPGRQVQWQIDPGLSQCGDRRMLDALMRNLLGNAWKYTARSTPARLHVQGLRQDGRDWIAIEDNGSGFDMKYAQRLGKPFQRLHRIDEFPGLGIGLATVYRIVRRHGGDLQARGEPGRGARFMFTLTPAPVPAPGADDHEDHPAG</sequence>
<name>A0A318H691_9BURK</name>
<dbReference type="CDD" id="cd00130">
    <property type="entry name" value="PAS"/>
    <property type="match status" value="1"/>
</dbReference>
<evidence type="ECO:0000313" key="14">
    <source>
        <dbReference type="EMBL" id="PXW97968.1"/>
    </source>
</evidence>
<dbReference type="GO" id="GO:0000155">
    <property type="term" value="F:phosphorelay sensor kinase activity"/>
    <property type="evidence" value="ECO:0007669"/>
    <property type="project" value="InterPro"/>
</dbReference>
<dbReference type="Gene3D" id="6.10.340.10">
    <property type="match status" value="1"/>
</dbReference>
<protein>
    <recommendedName>
        <fullName evidence="3">histidine kinase</fullName>
        <ecNumber evidence="3">2.7.13.3</ecNumber>
    </recommendedName>
</protein>
<dbReference type="InterPro" id="IPR003594">
    <property type="entry name" value="HATPase_dom"/>
</dbReference>
<comment type="catalytic activity">
    <reaction evidence="1">
        <text>ATP + protein L-histidine = ADP + protein N-phospho-L-histidine.</text>
        <dbReference type="EC" id="2.7.13.3"/>
    </reaction>
</comment>
<dbReference type="Pfam" id="PF00989">
    <property type="entry name" value="PAS"/>
    <property type="match status" value="1"/>
</dbReference>
<evidence type="ECO:0000313" key="15">
    <source>
        <dbReference type="Proteomes" id="UP000247811"/>
    </source>
</evidence>
<dbReference type="Pfam" id="PF02518">
    <property type="entry name" value="HATPase_c"/>
    <property type="match status" value="1"/>
</dbReference>
<evidence type="ECO:0000259" key="13">
    <source>
        <dbReference type="PROSITE" id="PS50885"/>
    </source>
</evidence>
<dbReference type="Gene3D" id="1.10.287.130">
    <property type="match status" value="1"/>
</dbReference>
<gene>
    <name evidence="14" type="ORF">C7444_10359</name>
</gene>
<evidence type="ECO:0000256" key="5">
    <source>
        <dbReference type="ARBA" id="ARBA00022679"/>
    </source>
</evidence>
<keyword evidence="10" id="KW-0812">Transmembrane</keyword>
<dbReference type="InterPro" id="IPR005467">
    <property type="entry name" value="His_kinase_dom"/>
</dbReference>
<evidence type="ECO:0000256" key="1">
    <source>
        <dbReference type="ARBA" id="ARBA00000085"/>
    </source>
</evidence>
<dbReference type="InterPro" id="IPR001610">
    <property type="entry name" value="PAC"/>
</dbReference>
<keyword evidence="10" id="KW-1133">Transmembrane helix</keyword>
<dbReference type="PROSITE" id="PS50113">
    <property type="entry name" value="PAC"/>
    <property type="match status" value="1"/>
</dbReference>
<dbReference type="PRINTS" id="PR00344">
    <property type="entry name" value="BCTRLSENSOR"/>
</dbReference>
<evidence type="ECO:0000256" key="7">
    <source>
        <dbReference type="ARBA" id="ARBA00023136"/>
    </source>
</evidence>
<dbReference type="InterPro" id="IPR036097">
    <property type="entry name" value="HisK_dim/P_sf"/>
</dbReference>
<evidence type="ECO:0000256" key="3">
    <source>
        <dbReference type="ARBA" id="ARBA00012438"/>
    </source>
</evidence>
<dbReference type="OrthoDB" id="9808408at2"/>
<dbReference type="Pfam" id="PF00672">
    <property type="entry name" value="HAMP"/>
    <property type="match status" value="1"/>
</dbReference>
<dbReference type="GO" id="GO:0006355">
    <property type="term" value="P:regulation of DNA-templated transcription"/>
    <property type="evidence" value="ECO:0007669"/>
    <property type="project" value="InterPro"/>
</dbReference>
<keyword evidence="8" id="KW-0175">Coiled coil</keyword>
<evidence type="ECO:0000259" key="11">
    <source>
        <dbReference type="PROSITE" id="PS50109"/>
    </source>
</evidence>
<dbReference type="GO" id="GO:0000156">
    <property type="term" value="F:phosphorelay response regulator activity"/>
    <property type="evidence" value="ECO:0007669"/>
    <property type="project" value="TreeGrafter"/>
</dbReference>
<keyword evidence="5" id="KW-0808">Transferase</keyword>
<dbReference type="SMART" id="SM00388">
    <property type="entry name" value="HisKA"/>
    <property type="match status" value="1"/>
</dbReference>
<dbReference type="SMART" id="SM00091">
    <property type="entry name" value="PAS"/>
    <property type="match status" value="1"/>
</dbReference>
<keyword evidence="15" id="KW-1185">Reference proteome</keyword>
<dbReference type="NCBIfam" id="TIGR00229">
    <property type="entry name" value="sensory_box"/>
    <property type="match status" value="1"/>
</dbReference>
<dbReference type="InterPro" id="IPR004358">
    <property type="entry name" value="Sig_transdc_His_kin-like_C"/>
</dbReference>
<keyword evidence="6" id="KW-0418">Kinase</keyword>
<dbReference type="InterPro" id="IPR013767">
    <property type="entry name" value="PAS_fold"/>
</dbReference>
<keyword evidence="4" id="KW-0597">Phosphoprotein</keyword>
<dbReference type="SUPFAM" id="SSF55874">
    <property type="entry name" value="ATPase domain of HSP90 chaperone/DNA topoisomerase II/histidine kinase"/>
    <property type="match status" value="1"/>
</dbReference>
<evidence type="ECO:0000256" key="2">
    <source>
        <dbReference type="ARBA" id="ARBA00004370"/>
    </source>
</evidence>
<feature type="region of interest" description="Disordered" evidence="9">
    <location>
        <begin position="350"/>
        <end position="369"/>
    </location>
</feature>
<reference evidence="14 15" key="1">
    <citation type="submission" date="2018-05" db="EMBL/GenBank/DDBJ databases">
        <title>Genomic Encyclopedia of Type Strains, Phase IV (KMG-IV): sequencing the most valuable type-strain genomes for metagenomic binning, comparative biology and taxonomic classification.</title>
        <authorList>
            <person name="Goeker M."/>
        </authorList>
    </citation>
    <scope>NUCLEOTIDE SEQUENCE [LARGE SCALE GENOMIC DNA]</scope>
    <source>
        <strain evidence="14 15">DSM 566</strain>
    </source>
</reference>
<evidence type="ECO:0000256" key="9">
    <source>
        <dbReference type="SAM" id="MobiDB-lite"/>
    </source>
</evidence>
<dbReference type="PROSITE" id="PS50109">
    <property type="entry name" value="HIS_KIN"/>
    <property type="match status" value="1"/>
</dbReference>
<feature type="transmembrane region" description="Helical" evidence="10">
    <location>
        <begin position="20"/>
        <end position="43"/>
    </location>
</feature>
<dbReference type="InterPro" id="IPR000014">
    <property type="entry name" value="PAS"/>
</dbReference>
<dbReference type="CDD" id="cd00082">
    <property type="entry name" value="HisKA"/>
    <property type="match status" value="1"/>
</dbReference>